<keyword evidence="2" id="KW-0378">Hydrolase</keyword>
<keyword evidence="4" id="KW-0326">Glycosidase</keyword>
<proteinExistence type="inferred from homology"/>
<dbReference type="SUPFAM" id="SSF110296">
    <property type="entry name" value="Oligoxyloglucan reducing end-specific cellobiohydrolase"/>
    <property type="match status" value="2"/>
</dbReference>
<comment type="similarity">
    <text evidence="6">Belongs to the glycosyl hydrolase 74 family.</text>
</comment>
<evidence type="ECO:0000256" key="6">
    <source>
        <dbReference type="ARBA" id="ARBA00037986"/>
    </source>
</evidence>
<dbReference type="Proteomes" id="UP000013201">
    <property type="component" value="Unassembled WGS sequence"/>
</dbReference>
<keyword evidence="1" id="KW-0732">Signal</keyword>
<accession>N1MFJ7</accession>
<evidence type="ECO:0000256" key="1">
    <source>
        <dbReference type="ARBA" id="ARBA00022729"/>
    </source>
</evidence>
<evidence type="ECO:0000256" key="3">
    <source>
        <dbReference type="ARBA" id="ARBA00023277"/>
    </source>
</evidence>
<comment type="caution">
    <text evidence="7">The sequence shown here is derived from an EMBL/GenBank/DDBJ whole genome shotgun (WGS) entry which is preliminary data.</text>
</comment>
<evidence type="ECO:0000256" key="2">
    <source>
        <dbReference type="ARBA" id="ARBA00022801"/>
    </source>
</evidence>
<dbReference type="GO" id="GO:0000272">
    <property type="term" value="P:polysaccharide catabolic process"/>
    <property type="evidence" value="ECO:0007669"/>
    <property type="project" value="UniProtKB-KW"/>
</dbReference>
<evidence type="ECO:0000313" key="8">
    <source>
        <dbReference type="Proteomes" id="UP000013201"/>
    </source>
</evidence>
<dbReference type="EMBL" id="CAVK010000014">
    <property type="protein sequence ID" value="CCW16015.1"/>
    <property type="molecule type" value="Genomic_DNA"/>
</dbReference>
<dbReference type="InterPro" id="IPR015943">
    <property type="entry name" value="WD40/YVTN_repeat-like_dom_sf"/>
</dbReference>
<gene>
    <name evidence="7" type="ORF">EBBID32_3460</name>
</gene>
<evidence type="ECO:0000256" key="5">
    <source>
        <dbReference type="ARBA" id="ARBA00023326"/>
    </source>
</evidence>
<dbReference type="GO" id="GO:0010411">
    <property type="term" value="P:xyloglucan metabolic process"/>
    <property type="evidence" value="ECO:0007669"/>
    <property type="project" value="TreeGrafter"/>
</dbReference>
<dbReference type="InterPro" id="IPR052025">
    <property type="entry name" value="Xyloglucanase_GH74"/>
</dbReference>
<name>N1MFJ7_9SPHN</name>
<keyword evidence="3" id="KW-0119">Carbohydrate metabolism</keyword>
<reference evidence="7 8" key="1">
    <citation type="submission" date="2013-03" db="EMBL/GenBank/DDBJ databases">
        <authorList>
            <person name="Le V."/>
        </authorList>
    </citation>
    <scope>NUCLEOTIDE SEQUENCE [LARGE SCALE GENOMIC DNA]</scope>
    <source>
        <strain evidence="7 8">BiD32</strain>
    </source>
</reference>
<reference evidence="8" key="2">
    <citation type="submission" date="2013-04" db="EMBL/GenBank/DDBJ databases">
        <title>Bisphenol A degrading Sphingobium sp. strain BiD32.</title>
        <authorList>
            <person name="Nielsen J.L."/>
            <person name="Zhou N.A."/>
            <person name="Kjeldal H."/>
        </authorList>
    </citation>
    <scope>NUCLEOTIDE SEQUENCE [LARGE SCALE GENOMIC DNA]</scope>
    <source>
        <strain evidence="8">BiD32</strain>
    </source>
</reference>
<dbReference type="AlphaFoldDB" id="N1MFJ7"/>
<evidence type="ECO:0000313" key="7">
    <source>
        <dbReference type="EMBL" id="CCW16015.1"/>
    </source>
</evidence>
<dbReference type="GO" id="GO:0016798">
    <property type="term" value="F:hydrolase activity, acting on glycosyl bonds"/>
    <property type="evidence" value="ECO:0007669"/>
    <property type="project" value="UniProtKB-KW"/>
</dbReference>
<evidence type="ECO:0000256" key="4">
    <source>
        <dbReference type="ARBA" id="ARBA00023295"/>
    </source>
</evidence>
<organism evidence="7 8">
    <name type="scientific">Sphingobium indicum BiD32</name>
    <dbReference type="NCBI Taxonomy" id="1301087"/>
    <lineage>
        <taxon>Bacteria</taxon>
        <taxon>Pseudomonadati</taxon>
        <taxon>Pseudomonadota</taxon>
        <taxon>Alphaproteobacteria</taxon>
        <taxon>Sphingomonadales</taxon>
        <taxon>Sphingomonadaceae</taxon>
        <taxon>Sphingobium</taxon>
    </lineage>
</organism>
<sequence>MIPIIVQRCFFGSRHDGLWRSDDSGAHWAKVTTFPIAGLGAPAAGQAHGGISFIAIDSRTGRIWAGIADPGADHLFRSDDGGKNWLAVKGPTPDLLATKGAVGADGTLYVTYSDGIGPSDATTGAVWRFAPDGSARDITPRDYGMGGFMGLAVSRAGIVAVSTIDRWQPGDTVWLSRDGGARWNDLGTRSRRNVSATPYLLHEGKGADFGHWISGLAIDPFDAGRMVYTTGATVYAADSAKPGGEILWKPWVKGIEQTAIITLTSPTGGAHLISGFGDIAGFVHEDLNASPKPTFTNPYLSNTNNLDYAGRTPHVVVRSGSLYAERPRDATLGWSQDGGKSWKPLRVPPIRLADGEPGKRYDLAGEAAVIVSADGSTFVVATPMPLVTRDRGKSWDLVQGLGLNARPVADKVDARRFYSVDFDHDRLLVSNDAARTFVPVAGLGLPARLSLGKVHGREQQYRLVASPFGTGDLWFQVGEQLYHSIDGGQSFVMASGMLKVELFGLGLPMAGKDATIFAVGTLGEQRGVWRSTDHKSWTRIDDDAHRWGGRYRVISGDPRHAGRVYLGTDGRGLFYGDPAGETK</sequence>
<protein>
    <submittedName>
        <fullName evidence="7">Uncharacterized protein</fullName>
    </submittedName>
</protein>
<dbReference type="PANTHER" id="PTHR43739:SF2">
    <property type="entry name" value="OLIGOXYLOGLUCAN-REDUCING END-SPECIFIC XYLOGLUCANASE-RELATED"/>
    <property type="match status" value="1"/>
</dbReference>
<keyword evidence="5" id="KW-0624">Polysaccharide degradation</keyword>
<dbReference type="PANTHER" id="PTHR43739">
    <property type="entry name" value="XYLOGLUCANASE (EUROFUNG)"/>
    <property type="match status" value="1"/>
</dbReference>
<keyword evidence="8" id="KW-1185">Reference proteome</keyword>
<dbReference type="Gene3D" id="2.130.10.10">
    <property type="entry name" value="YVTN repeat-like/Quinoprotein amine dehydrogenase"/>
    <property type="match status" value="2"/>
</dbReference>